<dbReference type="EMBL" id="JAQQWL010000003">
    <property type="protein sequence ID" value="KAK8079261.1"/>
    <property type="molecule type" value="Genomic_DNA"/>
</dbReference>
<protein>
    <recommendedName>
        <fullName evidence="1">2EXR domain-containing protein</fullName>
    </recommendedName>
</protein>
<accession>A0ABR1W6Z4</accession>
<dbReference type="GeneID" id="92087540"/>
<keyword evidence="3" id="KW-1185">Reference proteome</keyword>
<name>A0ABR1W6Z4_9PEZI</name>
<evidence type="ECO:0000313" key="2">
    <source>
        <dbReference type="EMBL" id="KAK8079261.1"/>
    </source>
</evidence>
<proteinExistence type="predicted"/>
<gene>
    <name evidence="2" type="ORF">PG994_003068</name>
</gene>
<dbReference type="Pfam" id="PF20150">
    <property type="entry name" value="2EXR"/>
    <property type="match status" value="1"/>
</dbReference>
<organism evidence="2 3">
    <name type="scientific">Apiospora phragmitis</name>
    <dbReference type="NCBI Taxonomy" id="2905665"/>
    <lineage>
        <taxon>Eukaryota</taxon>
        <taxon>Fungi</taxon>
        <taxon>Dikarya</taxon>
        <taxon>Ascomycota</taxon>
        <taxon>Pezizomycotina</taxon>
        <taxon>Sordariomycetes</taxon>
        <taxon>Xylariomycetidae</taxon>
        <taxon>Amphisphaeriales</taxon>
        <taxon>Apiosporaceae</taxon>
        <taxon>Apiospora</taxon>
    </lineage>
</organism>
<dbReference type="RefSeq" id="XP_066720332.1">
    <property type="nucleotide sequence ID" value="XM_066854477.1"/>
</dbReference>
<evidence type="ECO:0000259" key="1">
    <source>
        <dbReference type="Pfam" id="PF20150"/>
    </source>
</evidence>
<dbReference type="Proteomes" id="UP001480595">
    <property type="component" value="Unassembled WGS sequence"/>
</dbReference>
<reference evidence="2 3" key="1">
    <citation type="submission" date="2023-01" db="EMBL/GenBank/DDBJ databases">
        <title>Analysis of 21 Apiospora genomes using comparative genomics revels a genus with tremendous synthesis potential of carbohydrate active enzymes and secondary metabolites.</title>
        <authorList>
            <person name="Sorensen T."/>
        </authorList>
    </citation>
    <scope>NUCLEOTIDE SEQUENCE [LARGE SCALE GENOMIC DNA]</scope>
    <source>
        <strain evidence="2 3">CBS 135458</strain>
    </source>
</reference>
<comment type="caution">
    <text evidence="2">The sequence shown here is derived from an EMBL/GenBank/DDBJ whole genome shotgun (WGS) entry which is preliminary data.</text>
</comment>
<dbReference type="InterPro" id="IPR045518">
    <property type="entry name" value="2EXR"/>
</dbReference>
<feature type="domain" description="2EXR" evidence="1">
    <location>
        <begin position="3"/>
        <end position="71"/>
    </location>
</feature>
<evidence type="ECO:0000313" key="3">
    <source>
        <dbReference type="Proteomes" id="UP001480595"/>
    </source>
</evidence>
<sequence>MDFSRFGKLPLELQIEVWKLAILAESQGRVVPLHGKHVVPRRSLLSPFLSTARASRTEARRFYTVALRVAKIPLFAPSVEYDSSAAHERTRLDFERHLAHLLPISAARGVLYLSPTHDTFVTGLDFAPLYATEFPYPRGNSGFRGLRPVRPITERLDAQTCREVQTVVLAEWDRQGRFQRASTVAEYSKKCAERLWNWSTFSGCTAFQHLWVDDRRRYHGRPMCDAAAAARNLMMHLHESYLNAGRGDGHVSGCGRLDIRSWVTVDKSDPCKVVANTVYSSEEAEGHAMPPEWDGLEVDCRYFFHISRV</sequence>